<feature type="region of interest" description="Disordered" evidence="1">
    <location>
        <begin position="299"/>
        <end position="362"/>
    </location>
</feature>
<organism evidence="3 4">
    <name type="scientific">Blastopirellula marina DSM 3645</name>
    <dbReference type="NCBI Taxonomy" id="314230"/>
    <lineage>
        <taxon>Bacteria</taxon>
        <taxon>Pseudomonadati</taxon>
        <taxon>Planctomycetota</taxon>
        <taxon>Planctomycetia</taxon>
        <taxon>Pirellulales</taxon>
        <taxon>Pirellulaceae</taxon>
        <taxon>Blastopirellula</taxon>
    </lineage>
</organism>
<feature type="compositionally biased region" description="Polar residues" evidence="1">
    <location>
        <begin position="299"/>
        <end position="328"/>
    </location>
</feature>
<evidence type="ECO:0000256" key="1">
    <source>
        <dbReference type="SAM" id="MobiDB-lite"/>
    </source>
</evidence>
<evidence type="ECO:0000256" key="2">
    <source>
        <dbReference type="SAM" id="SignalP"/>
    </source>
</evidence>
<sequence length="362" mass="39577">MKRILTILLLSLATVSPALCQEGWIGPTHGVLLLKNGNTLAGAITVSGDAYVVAINEDAVIRVSSKQVQYRCTNLAEAHEYRCGQVSLDTIAGRLEIAEWCMRSELFSEADHHLRWVERSDPENAMGQMSRRRLDSLVQQPDIALTSANEDSPVEAGPAVISDKELEEFTKKFHPQAVGQFATIIQPILLNACSTSQCHGSASTVSDFQLIQSGHGLMPRRLTLRNMKATYDVAQLKNGTIPLLEVLYDTHGNKINTKTNAWPRQLAALRAWAISVQPRGEVRPLKNDVQQVGFQETLTPIPSSRMTPGPSSNAVPSSLPSNIRRTPNTPAPAAAGQSGGYQSRDPFDPEIFNRRHAGQTGR</sequence>
<name>A3ZW00_9BACT</name>
<feature type="signal peptide" evidence="2">
    <location>
        <begin position="1"/>
        <end position="20"/>
    </location>
</feature>
<protein>
    <recommendedName>
        <fullName evidence="5">SLA1 homology domain-containing protein</fullName>
    </recommendedName>
</protein>
<evidence type="ECO:0008006" key="5">
    <source>
        <dbReference type="Google" id="ProtNLM"/>
    </source>
</evidence>
<dbReference type="Proteomes" id="UP000004358">
    <property type="component" value="Unassembled WGS sequence"/>
</dbReference>
<proteinExistence type="predicted"/>
<dbReference type="RefSeq" id="WP_002654281.1">
    <property type="nucleotide sequence ID" value="NZ_CH672377.1"/>
</dbReference>
<comment type="caution">
    <text evidence="3">The sequence shown here is derived from an EMBL/GenBank/DDBJ whole genome shotgun (WGS) entry which is preliminary data.</text>
</comment>
<feature type="chain" id="PRO_5002664951" description="SLA1 homology domain-containing protein" evidence="2">
    <location>
        <begin position="21"/>
        <end position="362"/>
    </location>
</feature>
<evidence type="ECO:0000313" key="3">
    <source>
        <dbReference type="EMBL" id="EAQ79496.1"/>
    </source>
</evidence>
<gene>
    <name evidence="3" type="ORF">DSM3645_03433</name>
</gene>
<dbReference type="HOGENOM" id="CLU_658648_0_0_0"/>
<dbReference type="AlphaFoldDB" id="A3ZW00"/>
<reference evidence="3 4" key="1">
    <citation type="submission" date="2006-02" db="EMBL/GenBank/DDBJ databases">
        <authorList>
            <person name="Amann R."/>
            <person name="Ferriera S."/>
            <person name="Johnson J."/>
            <person name="Kravitz S."/>
            <person name="Halpern A."/>
            <person name="Remington K."/>
            <person name="Beeson K."/>
            <person name="Tran B."/>
            <person name="Rogers Y.-H."/>
            <person name="Friedman R."/>
            <person name="Venter J.C."/>
        </authorList>
    </citation>
    <scope>NUCLEOTIDE SEQUENCE [LARGE SCALE GENOMIC DNA]</scope>
    <source>
        <strain evidence="3 4">DSM 3645</strain>
    </source>
</reference>
<dbReference type="EMBL" id="AANZ01000014">
    <property type="protein sequence ID" value="EAQ79496.1"/>
    <property type="molecule type" value="Genomic_DNA"/>
</dbReference>
<dbReference type="eggNOG" id="ENOG50338D1">
    <property type="taxonomic scope" value="Bacteria"/>
</dbReference>
<evidence type="ECO:0000313" key="4">
    <source>
        <dbReference type="Proteomes" id="UP000004358"/>
    </source>
</evidence>
<keyword evidence="2" id="KW-0732">Signal</keyword>
<accession>A3ZW00</accession>
<dbReference type="OrthoDB" id="251278at2"/>